<dbReference type="GeneID" id="92207636"/>
<dbReference type="PANTHER" id="PTHR46714:SF6">
    <property type="entry name" value="TRANSCRIPTIONAL ACTIVATOR HAC1"/>
    <property type="match status" value="1"/>
</dbReference>
<feature type="compositionally biased region" description="Low complexity" evidence="8">
    <location>
        <begin position="194"/>
        <end position="209"/>
    </location>
</feature>
<evidence type="ECO:0000313" key="11">
    <source>
        <dbReference type="Proteomes" id="UP001497383"/>
    </source>
</evidence>
<dbReference type="EMBL" id="OZ022407">
    <property type="protein sequence ID" value="CAK9438144.1"/>
    <property type="molecule type" value="Genomic_DNA"/>
</dbReference>
<evidence type="ECO:0000256" key="4">
    <source>
        <dbReference type="ARBA" id="ARBA00023125"/>
    </source>
</evidence>
<keyword evidence="3" id="KW-0805">Transcription regulation</keyword>
<dbReference type="Pfam" id="PF07716">
    <property type="entry name" value="bZIP_2"/>
    <property type="match status" value="1"/>
</dbReference>
<evidence type="ECO:0000256" key="6">
    <source>
        <dbReference type="ARBA" id="ARBA00023230"/>
    </source>
</evidence>
<keyword evidence="7" id="KW-0539">Nucleus</keyword>
<evidence type="ECO:0000256" key="8">
    <source>
        <dbReference type="SAM" id="MobiDB-lite"/>
    </source>
</evidence>
<dbReference type="SMART" id="SM00338">
    <property type="entry name" value="BRLZ"/>
    <property type="match status" value="1"/>
</dbReference>
<feature type="region of interest" description="Disordered" evidence="8">
    <location>
        <begin position="155"/>
        <end position="250"/>
    </location>
</feature>
<accession>A0ABP0ZJA3</accession>
<evidence type="ECO:0000256" key="3">
    <source>
        <dbReference type="ARBA" id="ARBA00023015"/>
    </source>
</evidence>
<comment type="similarity">
    <text evidence="2">Belongs to the bZIP family.</text>
</comment>
<keyword evidence="5" id="KW-0804">Transcription</keyword>
<evidence type="ECO:0000256" key="5">
    <source>
        <dbReference type="ARBA" id="ARBA00023163"/>
    </source>
</evidence>
<feature type="region of interest" description="Disordered" evidence="8">
    <location>
        <begin position="46"/>
        <end position="68"/>
    </location>
</feature>
<sequence length="391" mass="43404">MMDPVDTTNTSTHEAVVVDVVGGGVGDSSLVVAGAIVDGATRDGSRNSSLFKTSLPPRKRAKTQEEKEQRKIERILRNRRAAHASREKKRKHVEYLEVYVVKLEENFKKLHESYQALAGKLSSHEPKKLVEDLKLDLNLDLNLDDLSELKGKIHSNMNCSRKGGKKDLDENEHEDEDEDEDEENEEEHTEEGVSSEGSASTTISSSSPPKSKKRKLSRTKETKPKNSTSISTPPPSTSTSSVESSSPVEIKLEKCESPVHNSENDNTFFNYLSPVSLNSPATTPIDLTLTNNSNIDDLILSNIKEDVAPNVDEIEASWPLSEEDESSSHNKYHSHTETHSHKLQNESNLSMFETGQNSAVILSVEQEKQQPIKTLVDILNHENCIKSVIAV</sequence>
<reference evidence="10 11" key="1">
    <citation type="submission" date="2024-03" db="EMBL/GenBank/DDBJ databases">
        <authorList>
            <person name="Brejova B."/>
        </authorList>
    </citation>
    <scope>NUCLEOTIDE SEQUENCE [LARGE SCALE GENOMIC DNA]</scope>
    <source>
        <strain evidence="10 11">CBS 14171</strain>
    </source>
</reference>
<keyword evidence="4" id="KW-0238">DNA-binding</keyword>
<feature type="region of interest" description="Disordered" evidence="8">
    <location>
        <begin position="319"/>
        <end position="346"/>
    </location>
</feature>
<keyword evidence="6" id="KW-0834">Unfolded protein response</keyword>
<dbReference type="SUPFAM" id="SSF57959">
    <property type="entry name" value="Leucine zipper domain"/>
    <property type="match status" value="1"/>
</dbReference>
<dbReference type="PANTHER" id="PTHR46714">
    <property type="entry name" value="TRANSCRIPTIONAL ACTIVATOR HAC1"/>
    <property type="match status" value="1"/>
</dbReference>
<feature type="domain" description="BZIP" evidence="9">
    <location>
        <begin position="68"/>
        <end position="117"/>
    </location>
</feature>
<dbReference type="RefSeq" id="XP_066829378.1">
    <property type="nucleotide sequence ID" value="XM_066972440.1"/>
</dbReference>
<keyword evidence="11" id="KW-1185">Reference proteome</keyword>
<evidence type="ECO:0000256" key="1">
    <source>
        <dbReference type="ARBA" id="ARBA00004123"/>
    </source>
</evidence>
<feature type="compositionally biased region" description="Low complexity" evidence="8">
    <location>
        <begin position="227"/>
        <end position="249"/>
    </location>
</feature>
<protein>
    <recommendedName>
        <fullName evidence="9">BZIP domain-containing protein</fullName>
    </recommendedName>
</protein>
<feature type="compositionally biased region" description="Basic and acidic residues" evidence="8">
    <location>
        <begin position="334"/>
        <end position="344"/>
    </location>
</feature>
<evidence type="ECO:0000313" key="10">
    <source>
        <dbReference type="EMBL" id="CAK9438144.1"/>
    </source>
</evidence>
<feature type="compositionally biased region" description="Acidic residues" evidence="8">
    <location>
        <begin position="169"/>
        <end position="189"/>
    </location>
</feature>
<dbReference type="InterPro" id="IPR004827">
    <property type="entry name" value="bZIP"/>
</dbReference>
<evidence type="ECO:0000259" key="9">
    <source>
        <dbReference type="PROSITE" id="PS50217"/>
    </source>
</evidence>
<organism evidence="10 11">
    <name type="scientific">Lodderomyces beijingensis</name>
    <dbReference type="NCBI Taxonomy" id="1775926"/>
    <lineage>
        <taxon>Eukaryota</taxon>
        <taxon>Fungi</taxon>
        <taxon>Dikarya</taxon>
        <taxon>Ascomycota</taxon>
        <taxon>Saccharomycotina</taxon>
        <taxon>Pichiomycetes</taxon>
        <taxon>Debaryomycetaceae</taxon>
        <taxon>Candida/Lodderomyces clade</taxon>
        <taxon>Lodderomyces</taxon>
    </lineage>
</organism>
<name>A0ABP0ZJA3_9ASCO</name>
<dbReference type="Gene3D" id="1.20.5.170">
    <property type="match status" value="1"/>
</dbReference>
<proteinExistence type="inferred from homology"/>
<gene>
    <name evidence="10" type="ORF">LODBEIA_P24400</name>
</gene>
<comment type="subcellular location">
    <subcellularLocation>
        <location evidence="1">Nucleus</location>
    </subcellularLocation>
</comment>
<dbReference type="Proteomes" id="UP001497383">
    <property type="component" value="Chromosome 3"/>
</dbReference>
<dbReference type="PROSITE" id="PS50217">
    <property type="entry name" value="BZIP"/>
    <property type="match status" value="1"/>
</dbReference>
<dbReference type="PROSITE" id="PS00036">
    <property type="entry name" value="BZIP_BASIC"/>
    <property type="match status" value="1"/>
</dbReference>
<dbReference type="InterPro" id="IPR046347">
    <property type="entry name" value="bZIP_sf"/>
</dbReference>
<dbReference type="InterPro" id="IPR044280">
    <property type="entry name" value="Hac1/HY5"/>
</dbReference>
<evidence type="ECO:0000256" key="7">
    <source>
        <dbReference type="ARBA" id="ARBA00023242"/>
    </source>
</evidence>
<evidence type="ECO:0000256" key="2">
    <source>
        <dbReference type="ARBA" id="ARBA00007163"/>
    </source>
</evidence>